<dbReference type="Pfam" id="PF14526">
    <property type="entry name" value="Cass2"/>
    <property type="match status" value="1"/>
</dbReference>
<accession>A0A9Q4FZY1</accession>
<dbReference type="EMBL" id="JABXYM010000001">
    <property type="protein sequence ID" value="MCR6097906.1"/>
    <property type="molecule type" value="Genomic_DNA"/>
</dbReference>
<proteinExistence type="predicted"/>
<dbReference type="AlphaFoldDB" id="A0A9Q4FZY1"/>
<keyword evidence="3" id="KW-1185">Reference proteome</keyword>
<feature type="domain" description="AraC effector-binding" evidence="1">
    <location>
        <begin position="1"/>
        <end position="158"/>
    </location>
</feature>
<name>A0A9Q4FZY1_SALAG</name>
<dbReference type="InterPro" id="IPR029441">
    <property type="entry name" value="Cass2"/>
</dbReference>
<dbReference type="RefSeq" id="WP_078578123.1">
    <property type="nucleotide sequence ID" value="NZ_JABXYM010000001.1"/>
</dbReference>
<comment type="caution">
    <text evidence="2">The sequence shown here is derived from an EMBL/GenBank/DDBJ whole genome shotgun (WGS) entry which is preliminary data.</text>
</comment>
<evidence type="ECO:0000313" key="3">
    <source>
        <dbReference type="Proteomes" id="UP001057753"/>
    </source>
</evidence>
<evidence type="ECO:0000313" key="2">
    <source>
        <dbReference type="EMBL" id="MCR6097906.1"/>
    </source>
</evidence>
<protein>
    <submittedName>
        <fullName evidence="2">GyrI-like domain-containing protein</fullName>
    </submittedName>
</protein>
<evidence type="ECO:0000259" key="1">
    <source>
        <dbReference type="SMART" id="SM00871"/>
    </source>
</evidence>
<reference evidence="2" key="1">
    <citation type="submission" date="2020-06" db="EMBL/GenBank/DDBJ databases">
        <title>Insight into the genomes of haloalkaliphilic bacilli from Kenyan soda lakes.</title>
        <authorList>
            <person name="Mwirichia R."/>
            <person name="Villamizar G.C."/>
            <person name="Poehlein A."/>
            <person name="Mugweru J."/>
            <person name="Kipnyargis A."/>
            <person name="Kiplimo D."/>
            <person name="Orwa P."/>
            <person name="Daniel R."/>
        </authorList>
    </citation>
    <scope>NUCLEOTIDE SEQUENCE</scope>
    <source>
        <strain evidence="2">B1096_S55</strain>
    </source>
</reference>
<sequence length="159" mass="18403">MKIRGMRERLIIGLEWAGTFEEAAEGKIHPVINEAKQRIEDIKGKVNPHEFIGVSTHDRRDGFTYIGGWEVDNGTDVPRGMTYRIIPEGDYLIYKHRKDKDISETYKEIKEELIERGLTPLKPEDIDAFDDIPLKIELHNAEKILVDEPIFEIHIPVAR</sequence>
<dbReference type="SUPFAM" id="SSF55136">
    <property type="entry name" value="Probable bacterial effector-binding domain"/>
    <property type="match status" value="1"/>
</dbReference>
<dbReference type="SMART" id="SM00871">
    <property type="entry name" value="AraC_E_bind"/>
    <property type="match status" value="1"/>
</dbReference>
<dbReference type="InterPro" id="IPR011256">
    <property type="entry name" value="Reg_factor_effector_dom_sf"/>
</dbReference>
<dbReference type="Gene3D" id="3.20.80.10">
    <property type="entry name" value="Regulatory factor, effector binding domain"/>
    <property type="match status" value="1"/>
</dbReference>
<organism evidence="2 3">
    <name type="scientific">Salipaludibacillus agaradhaerens</name>
    <name type="common">Bacillus agaradhaerens</name>
    <dbReference type="NCBI Taxonomy" id="76935"/>
    <lineage>
        <taxon>Bacteria</taxon>
        <taxon>Bacillati</taxon>
        <taxon>Bacillota</taxon>
        <taxon>Bacilli</taxon>
        <taxon>Bacillales</taxon>
        <taxon>Bacillaceae</taxon>
    </lineage>
</organism>
<dbReference type="OrthoDB" id="2364201at2"/>
<dbReference type="Proteomes" id="UP001057753">
    <property type="component" value="Unassembled WGS sequence"/>
</dbReference>
<gene>
    <name evidence="2" type="ORF">HXA33_15320</name>
</gene>
<dbReference type="InterPro" id="IPR010499">
    <property type="entry name" value="AraC_E-bd"/>
</dbReference>